<sequence>MTARSGAFIATKEHRRFIEFADAVRKHRYIGLCYGAAGVGKTLSARRYARWEVAEPFLDTWGPRQPSDAKIYGVLAQSCSVFYTPAVACSLRVLRNEVTFLTVRMDACLGEHHASGEGRPTGFARGLTELLIVDEAERLSTTGLEHLRDVFDRTGIGVILIGMP</sequence>
<gene>
    <name evidence="2" type="ORF">QO016_005046</name>
</gene>
<dbReference type="EMBL" id="JAUSVV010000049">
    <property type="protein sequence ID" value="MDQ0445515.1"/>
    <property type="molecule type" value="Genomic_DNA"/>
</dbReference>
<evidence type="ECO:0000313" key="3">
    <source>
        <dbReference type="Proteomes" id="UP001236369"/>
    </source>
</evidence>
<dbReference type="InterPro" id="IPR049945">
    <property type="entry name" value="AAA_22"/>
</dbReference>
<feature type="non-terminal residue" evidence="2">
    <location>
        <position position="164"/>
    </location>
</feature>
<feature type="domain" description="ORC1/DEAH AAA+ ATPase" evidence="1">
    <location>
        <begin position="25"/>
        <end position="164"/>
    </location>
</feature>
<dbReference type="SUPFAM" id="SSF52540">
    <property type="entry name" value="P-loop containing nucleoside triphosphate hydrolases"/>
    <property type="match status" value="1"/>
</dbReference>
<dbReference type="Pfam" id="PF13401">
    <property type="entry name" value="AAA_22"/>
    <property type="match status" value="1"/>
</dbReference>
<protein>
    <submittedName>
        <fullName evidence="2">DNA transposition AAA+ family ATPase</fullName>
    </submittedName>
</protein>
<evidence type="ECO:0000259" key="1">
    <source>
        <dbReference type="Pfam" id="PF13401"/>
    </source>
</evidence>
<accession>A0ABU0HT76</accession>
<reference evidence="2 3" key="1">
    <citation type="submission" date="2023-07" db="EMBL/GenBank/DDBJ databases">
        <title>Genomic Encyclopedia of Type Strains, Phase IV (KMG-IV): sequencing the most valuable type-strain genomes for metagenomic binning, comparative biology and taxonomic classification.</title>
        <authorList>
            <person name="Goeker M."/>
        </authorList>
    </citation>
    <scope>NUCLEOTIDE SEQUENCE [LARGE SCALE GENOMIC DNA]</scope>
    <source>
        <strain evidence="2 3">DSM 19562</strain>
    </source>
</reference>
<proteinExistence type="predicted"/>
<organism evidence="2 3">
    <name type="scientific">Methylobacterium persicinum</name>
    <dbReference type="NCBI Taxonomy" id="374426"/>
    <lineage>
        <taxon>Bacteria</taxon>
        <taxon>Pseudomonadati</taxon>
        <taxon>Pseudomonadota</taxon>
        <taxon>Alphaproteobacteria</taxon>
        <taxon>Hyphomicrobiales</taxon>
        <taxon>Methylobacteriaceae</taxon>
        <taxon>Methylobacterium</taxon>
    </lineage>
</organism>
<dbReference type="RefSeq" id="WP_307443065.1">
    <property type="nucleotide sequence ID" value="NZ_JAUSVV010000049.1"/>
</dbReference>
<dbReference type="Proteomes" id="UP001236369">
    <property type="component" value="Unassembled WGS sequence"/>
</dbReference>
<name>A0ABU0HT76_9HYPH</name>
<dbReference type="InterPro" id="IPR027417">
    <property type="entry name" value="P-loop_NTPase"/>
</dbReference>
<evidence type="ECO:0000313" key="2">
    <source>
        <dbReference type="EMBL" id="MDQ0445515.1"/>
    </source>
</evidence>
<comment type="caution">
    <text evidence="2">The sequence shown here is derived from an EMBL/GenBank/DDBJ whole genome shotgun (WGS) entry which is preliminary data.</text>
</comment>
<keyword evidence="3" id="KW-1185">Reference proteome</keyword>